<reference evidence="2 3" key="1">
    <citation type="submission" date="2019-06" db="EMBL/GenBank/DDBJ databases">
        <title>Draft genomes of female and male turbot (Scophthalmus maximus).</title>
        <authorList>
            <person name="Xu H."/>
            <person name="Xu X.-W."/>
            <person name="Shao C."/>
            <person name="Chen S."/>
        </authorList>
    </citation>
    <scope>NUCLEOTIDE SEQUENCE [LARGE SCALE GENOMIC DNA]</scope>
    <source>
        <strain evidence="2">Ysfricsl-2016a</strain>
        <tissue evidence="2">Blood</tissue>
    </source>
</reference>
<comment type="caution">
    <text evidence="2">The sequence shown here is derived from an EMBL/GenBank/DDBJ whole genome shotgun (WGS) entry which is preliminary data.</text>
</comment>
<feature type="transmembrane region" description="Helical" evidence="1">
    <location>
        <begin position="73"/>
        <end position="98"/>
    </location>
</feature>
<evidence type="ECO:0000313" key="2">
    <source>
        <dbReference type="EMBL" id="KAF0026764.1"/>
    </source>
</evidence>
<dbReference type="Proteomes" id="UP000438429">
    <property type="component" value="Unassembled WGS sequence"/>
</dbReference>
<accession>A0A6A4S819</accession>
<sequence>MLCQSAFPLWKHNSGEVVIVGASPNGFERSIVSTDARHTARLTVPPENYFSWTSQTRRQTFTREDHQQAERKLVTSLTLSLIHPLLFSFSFVVVVSALSL</sequence>
<dbReference type="EMBL" id="VEVO01000019">
    <property type="protein sequence ID" value="KAF0026764.1"/>
    <property type="molecule type" value="Genomic_DNA"/>
</dbReference>
<evidence type="ECO:0000313" key="3">
    <source>
        <dbReference type="Proteomes" id="UP000438429"/>
    </source>
</evidence>
<name>A0A6A4S819_SCOMX</name>
<gene>
    <name evidence="2" type="ORF">F2P81_021501</name>
</gene>
<organism evidence="2 3">
    <name type="scientific">Scophthalmus maximus</name>
    <name type="common">Turbot</name>
    <name type="synonym">Psetta maxima</name>
    <dbReference type="NCBI Taxonomy" id="52904"/>
    <lineage>
        <taxon>Eukaryota</taxon>
        <taxon>Metazoa</taxon>
        <taxon>Chordata</taxon>
        <taxon>Craniata</taxon>
        <taxon>Vertebrata</taxon>
        <taxon>Euteleostomi</taxon>
        <taxon>Actinopterygii</taxon>
        <taxon>Neopterygii</taxon>
        <taxon>Teleostei</taxon>
        <taxon>Neoteleostei</taxon>
        <taxon>Acanthomorphata</taxon>
        <taxon>Carangaria</taxon>
        <taxon>Pleuronectiformes</taxon>
        <taxon>Pleuronectoidei</taxon>
        <taxon>Scophthalmidae</taxon>
        <taxon>Scophthalmus</taxon>
    </lineage>
</organism>
<keyword evidence="1" id="KW-0472">Membrane</keyword>
<keyword evidence="1" id="KW-0812">Transmembrane</keyword>
<evidence type="ECO:0000256" key="1">
    <source>
        <dbReference type="SAM" id="Phobius"/>
    </source>
</evidence>
<dbReference type="AlphaFoldDB" id="A0A6A4S819"/>
<proteinExistence type="predicted"/>
<keyword evidence="1" id="KW-1133">Transmembrane helix</keyword>
<protein>
    <submittedName>
        <fullName evidence="2">Uncharacterized protein</fullName>
    </submittedName>
</protein>